<keyword evidence="1" id="KW-0378">Hydrolase</keyword>
<dbReference type="PANTHER" id="PTHR43056:SF10">
    <property type="entry name" value="COCE_NOND FAMILY, PUTATIVE (AFU_ORTHOLOGUE AFUA_7G00600)-RELATED"/>
    <property type="match status" value="1"/>
</dbReference>
<name>A0A2W4WGK8_9CYAN</name>
<evidence type="ECO:0000256" key="1">
    <source>
        <dbReference type="ARBA" id="ARBA00022801"/>
    </source>
</evidence>
<comment type="caution">
    <text evidence="3">The sequence shown here is derived from an EMBL/GenBank/DDBJ whole genome shotgun (WGS) entry which is preliminary data.</text>
</comment>
<dbReference type="SMART" id="SM00939">
    <property type="entry name" value="PepX_C"/>
    <property type="match status" value="1"/>
</dbReference>
<evidence type="ECO:0000313" key="3">
    <source>
        <dbReference type="EMBL" id="PZO23241.1"/>
    </source>
</evidence>
<sequence>MRTRDGIRLDADVYVPEGEGPFPVLLMRQPYGRAIASTIVYAHPRWYAAQGYIVVIQDVRGRGSSTGKFQLFTHEVEDGEDSVKWAAELPGSSGQVGMYGFSYQGMTQLYAAQNCPQALKAIAPAMTGYHLYEDWAYENGALCLQLGLTWAIQLAAETARIAGDKATYQTLLAAAKHLPIDEPTPAKPKVLSAVESFFTDWVECASSDRYWQDLIPDLTRVSLPTFQIGGWFDPHLRGDLRLYREMSARDSLPHQLWVGPWGHIPWGRKVGAVDFGAAAISPVDRLQVQWFDWILKGEAPSTESSGTLDQPGLLETRAVNLFEMGRNQWRQWESWPDESGSVTSGQVYFLQSTGLANLREDDGQLLRMPPSVSQLDTLVHDPWNPVPALGGHSAIPAGSFERSAIDGRGDVLTYTTEPLAEAMSVAGIVEFWGAITTESISYDLCVVLSSVKGDRAYNLTQGYRRVDTAEISEKITKLPLHPTCFGLSAGDRLRISISAACFPAYPINPGTGDPSQTAHRAEAQIISLAIALGGKNAASLHLPTVPTVTRQINHP</sequence>
<dbReference type="Pfam" id="PF08530">
    <property type="entry name" value="PepX_C"/>
    <property type="match status" value="1"/>
</dbReference>
<dbReference type="Gene3D" id="1.10.3020.10">
    <property type="entry name" value="alpha-amino acid ester hydrolase ( Helical cap domain)"/>
    <property type="match status" value="1"/>
</dbReference>
<dbReference type="InterPro" id="IPR013736">
    <property type="entry name" value="Xaa-Pro_dipept_C"/>
</dbReference>
<proteinExistence type="predicted"/>
<feature type="domain" description="Xaa-Pro dipeptidyl-peptidase C-terminal" evidence="2">
    <location>
        <begin position="288"/>
        <end position="541"/>
    </location>
</feature>
<reference evidence="3 4" key="2">
    <citation type="submission" date="2018-06" db="EMBL/GenBank/DDBJ databases">
        <title>Metagenomic assembly of (sub)arctic Cyanobacteria and their associated microbiome from non-axenic cultures.</title>
        <authorList>
            <person name="Baurain D."/>
        </authorList>
    </citation>
    <scope>NUCLEOTIDE SEQUENCE [LARGE SCALE GENOMIC DNA]</scope>
    <source>
        <strain evidence="3">ULC129bin1</strain>
    </source>
</reference>
<organism evidence="3 4">
    <name type="scientific">Leptolyngbya foveolarum</name>
    <dbReference type="NCBI Taxonomy" id="47253"/>
    <lineage>
        <taxon>Bacteria</taxon>
        <taxon>Bacillati</taxon>
        <taxon>Cyanobacteriota</taxon>
        <taxon>Cyanophyceae</taxon>
        <taxon>Leptolyngbyales</taxon>
        <taxon>Leptolyngbyaceae</taxon>
        <taxon>Leptolyngbya group</taxon>
        <taxon>Leptolyngbya</taxon>
    </lineage>
</organism>
<dbReference type="InterPro" id="IPR029058">
    <property type="entry name" value="AB_hydrolase_fold"/>
</dbReference>
<dbReference type="Pfam" id="PF02129">
    <property type="entry name" value="Peptidase_S15"/>
    <property type="match status" value="1"/>
</dbReference>
<dbReference type="InterPro" id="IPR000383">
    <property type="entry name" value="Xaa-Pro-like_dom"/>
</dbReference>
<gene>
    <name evidence="3" type="ORF">DCF25_01055</name>
</gene>
<accession>A0A2W4WGK8</accession>
<dbReference type="SUPFAM" id="SSF49785">
    <property type="entry name" value="Galactose-binding domain-like"/>
    <property type="match status" value="1"/>
</dbReference>
<dbReference type="InterPro" id="IPR008979">
    <property type="entry name" value="Galactose-bd-like_sf"/>
</dbReference>
<evidence type="ECO:0000313" key="4">
    <source>
        <dbReference type="Proteomes" id="UP000249354"/>
    </source>
</evidence>
<protein>
    <submittedName>
        <fullName evidence="3">S15 family X-Pro dipeptidyl-peptidase</fullName>
    </submittedName>
</protein>
<dbReference type="GO" id="GO:0008239">
    <property type="term" value="F:dipeptidyl-peptidase activity"/>
    <property type="evidence" value="ECO:0007669"/>
    <property type="project" value="InterPro"/>
</dbReference>
<reference evidence="4" key="1">
    <citation type="submission" date="2018-04" db="EMBL/GenBank/DDBJ databases">
        <authorList>
            <person name="Cornet L."/>
        </authorList>
    </citation>
    <scope>NUCLEOTIDE SEQUENCE [LARGE SCALE GENOMIC DNA]</scope>
</reference>
<dbReference type="NCBIfam" id="TIGR00976">
    <property type="entry name" value="CocE_NonD"/>
    <property type="match status" value="1"/>
</dbReference>
<dbReference type="SUPFAM" id="SSF53474">
    <property type="entry name" value="alpha/beta-Hydrolases"/>
    <property type="match status" value="1"/>
</dbReference>
<dbReference type="EMBL" id="QBMC01000003">
    <property type="protein sequence ID" value="PZO23241.1"/>
    <property type="molecule type" value="Genomic_DNA"/>
</dbReference>
<dbReference type="Proteomes" id="UP000249354">
    <property type="component" value="Unassembled WGS sequence"/>
</dbReference>
<dbReference type="Gene3D" id="2.60.120.260">
    <property type="entry name" value="Galactose-binding domain-like"/>
    <property type="match status" value="1"/>
</dbReference>
<dbReference type="AlphaFoldDB" id="A0A2W4WGK8"/>
<dbReference type="PANTHER" id="PTHR43056">
    <property type="entry name" value="PEPTIDASE S9 PROLYL OLIGOPEPTIDASE"/>
    <property type="match status" value="1"/>
</dbReference>
<dbReference type="Gene3D" id="3.40.50.1820">
    <property type="entry name" value="alpha/beta hydrolase"/>
    <property type="match status" value="1"/>
</dbReference>
<evidence type="ECO:0000259" key="2">
    <source>
        <dbReference type="SMART" id="SM00939"/>
    </source>
</evidence>
<dbReference type="InterPro" id="IPR005674">
    <property type="entry name" value="CocE/Ser_esterase"/>
</dbReference>
<dbReference type="InterPro" id="IPR050585">
    <property type="entry name" value="Xaa-Pro_dipeptidyl-ppase/CocE"/>
</dbReference>